<feature type="compositionally biased region" description="Polar residues" evidence="1">
    <location>
        <begin position="15"/>
        <end position="25"/>
    </location>
</feature>
<proteinExistence type="predicted"/>
<keyword evidence="2" id="KW-1185">Reference proteome</keyword>
<evidence type="ECO:0000313" key="3">
    <source>
        <dbReference type="WBParaSite" id="Hba_20799"/>
    </source>
</evidence>
<reference evidence="3" key="1">
    <citation type="submission" date="2016-11" db="UniProtKB">
        <authorList>
            <consortium name="WormBaseParasite"/>
        </authorList>
    </citation>
    <scope>IDENTIFICATION</scope>
</reference>
<sequence length="83" mass="9163">MSETSPSPGKEGDRQSSGNSSASPTRQRELIEITVKSVMDNVPEKKLLVPSNCLVYDLKVIICKSSGILPEKQLLLYNDEELK</sequence>
<dbReference type="AlphaFoldDB" id="A0A1I7XST2"/>
<dbReference type="CDD" id="cd17039">
    <property type="entry name" value="Ubl_ubiquitin_like"/>
    <property type="match status" value="1"/>
</dbReference>
<protein>
    <submittedName>
        <fullName evidence="3">Ubiquitin-like domain-containing protein</fullName>
    </submittedName>
</protein>
<dbReference type="SUPFAM" id="SSF54236">
    <property type="entry name" value="Ubiquitin-like"/>
    <property type="match status" value="1"/>
</dbReference>
<name>A0A1I7XST2_HETBA</name>
<dbReference type="WBParaSite" id="Hba_20799">
    <property type="protein sequence ID" value="Hba_20799"/>
    <property type="gene ID" value="Hba_20799"/>
</dbReference>
<organism evidence="2 3">
    <name type="scientific">Heterorhabditis bacteriophora</name>
    <name type="common">Entomopathogenic nematode worm</name>
    <dbReference type="NCBI Taxonomy" id="37862"/>
    <lineage>
        <taxon>Eukaryota</taxon>
        <taxon>Metazoa</taxon>
        <taxon>Ecdysozoa</taxon>
        <taxon>Nematoda</taxon>
        <taxon>Chromadorea</taxon>
        <taxon>Rhabditida</taxon>
        <taxon>Rhabditina</taxon>
        <taxon>Rhabditomorpha</taxon>
        <taxon>Strongyloidea</taxon>
        <taxon>Heterorhabditidae</taxon>
        <taxon>Heterorhabditis</taxon>
    </lineage>
</organism>
<dbReference type="Proteomes" id="UP000095283">
    <property type="component" value="Unplaced"/>
</dbReference>
<evidence type="ECO:0000256" key="1">
    <source>
        <dbReference type="SAM" id="MobiDB-lite"/>
    </source>
</evidence>
<accession>A0A1I7XST2</accession>
<dbReference type="Gene3D" id="3.10.20.90">
    <property type="entry name" value="Phosphatidylinositol 3-kinase Catalytic Subunit, Chain A, domain 1"/>
    <property type="match status" value="1"/>
</dbReference>
<dbReference type="InterPro" id="IPR029071">
    <property type="entry name" value="Ubiquitin-like_domsf"/>
</dbReference>
<evidence type="ECO:0000313" key="2">
    <source>
        <dbReference type="Proteomes" id="UP000095283"/>
    </source>
</evidence>
<feature type="region of interest" description="Disordered" evidence="1">
    <location>
        <begin position="1"/>
        <end position="28"/>
    </location>
</feature>